<keyword evidence="2" id="KW-1185">Reference proteome</keyword>
<dbReference type="AlphaFoldDB" id="A0AAD5RMP9"/>
<dbReference type="Proteomes" id="UP001201980">
    <property type="component" value="Unassembled WGS sequence"/>
</dbReference>
<proteinExistence type="predicted"/>
<dbReference type="EMBL" id="JAKWBI020000260">
    <property type="protein sequence ID" value="KAJ2897713.1"/>
    <property type="molecule type" value="Genomic_DNA"/>
</dbReference>
<evidence type="ECO:0000313" key="1">
    <source>
        <dbReference type="EMBL" id="KAJ2897713.1"/>
    </source>
</evidence>
<organism evidence="1 2">
    <name type="scientific">Zalerion maritima</name>
    <dbReference type="NCBI Taxonomy" id="339359"/>
    <lineage>
        <taxon>Eukaryota</taxon>
        <taxon>Fungi</taxon>
        <taxon>Dikarya</taxon>
        <taxon>Ascomycota</taxon>
        <taxon>Pezizomycotina</taxon>
        <taxon>Sordariomycetes</taxon>
        <taxon>Lulworthiomycetidae</taxon>
        <taxon>Lulworthiales</taxon>
        <taxon>Lulworthiaceae</taxon>
        <taxon>Zalerion</taxon>
    </lineage>
</organism>
<comment type="caution">
    <text evidence="1">The sequence shown here is derived from an EMBL/GenBank/DDBJ whole genome shotgun (WGS) entry which is preliminary data.</text>
</comment>
<sequence length="448" mass="50635">MTIRRNFCSSLAQSANSLRCLQPKDGQLRRKSIDAFCQKQYVALSYIWDPSEHEDKELGQYNIENWDNHCLKPSRSENAPSNASSATCAAKMSTFSALMRIKRDALQAMDLVYQLSATPRGGAGPAAEVQAPASVGLCMDVQENHRGLPRMQLLILHDPSLEADKLRRGCAGRCAEGGLSPDASQPDQPRVAGSWEVYASSGRVKLYDPAGYKRHRDAGAIESLGSTSSRRQLLPVSHTTGWRSTQPASPLRELMFQGFRALEDDNRRLTFVKGCRFTNVELAAGGIATKGHPWKLGHVIDTAKFRRELPWIREPDGRLKLKDQQRLQQLVDYLDGEGFRTLTKRIDEYLALRWRRNATGRRFQVWVWAIRRRERGTELARGAKDVGDRAGDRFDAHKLGRWDERPPTIDYVDDVVQELLQDAWGVIWGEIYPGNTVIDKRQLFSTPF</sequence>
<name>A0AAD5RMP9_9PEZI</name>
<reference evidence="1" key="1">
    <citation type="submission" date="2022-07" db="EMBL/GenBank/DDBJ databases">
        <title>Draft genome sequence of Zalerion maritima ATCC 34329, a (micro)plastics degrading marine fungus.</title>
        <authorList>
            <person name="Paco A."/>
            <person name="Goncalves M.F.M."/>
            <person name="Rocha-Santos T.A.P."/>
            <person name="Alves A."/>
        </authorList>
    </citation>
    <scope>NUCLEOTIDE SEQUENCE</scope>
    <source>
        <strain evidence="1">ATCC 34329</strain>
    </source>
</reference>
<gene>
    <name evidence="1" type="ORF">MKZ38_004490</name>
</gene>
<protein>
    <submittedName>
        <fullName evidence="1">Uncharacterized protein</fullName>
    </submittedName>
</protein>
<accession>A0AAD5RMP9</accession>
<evidence type="ECO:0000313" key="2">
    <source>
        <dbReference type="Proteomes" id="UP001201980"/>
    </source>
</evidence>